<evidence type="ECO:0000256" key="8">
    <source>
        <dbReference type="ARBA" id="ARBA00022840"/>
    </source>
</evidence>
<dbReference type="InterPro" id="IPR003660">
    <property type="entry name" value="HAMP_dom"/>
</dbReference>
<evidence type="ECO:0000259" key="13">
    <source>
        <dbReference type="PROSITE" id="PS50885"/>
    </source>
</evidence>
<accession>A0A371AS75</accession>
<sequence>MNERHLKKHLYGIQKKALLWLTIVISVVFLAIIAGIGTVVIRNTYRSMTAQYTYVNDKFLNSFQNVYEELNQLTSSYVLNEYVQKSLCNKTLSAKDKVLLTRTLFYINKSYMDYYLWLDNKGNTYGQKDIQLDLEKFYNSRLYKNLGKDYSKTKLFWERDVLFGSYDMALFVGRYVHQLDTIHEPGIIYIKLNNQINMKFTKELKDNSLVYLILDNQNQICYEQVPDGFQWQKEEKNNVLNRIILESNDKKLNQVEKLQYGILCQAYDKDTGFKIITYVPKSITWKVIQEILFMLGIIFFVTYLIGICGIIIFSRKLTKPIKKINQFMIEFDDSKLNDRISIKTNTELDTIGESYNKMIEKVGILLDDIKIKERKLRKSEMDLLLYQIRPHFLYNTLDTIYMLARIQKEETIMKMIQALSKFLRINLNNGRDEITVSKELEHVSAYLEIQKIRNNDLFEYYIDCKENLKECVIIKMILQPIVENCIKYGFQDLEEGGEIHICVYEDEDNLIMSVENNGSTMEEQSYRLLNQLERVPIDEIGLVMPKGQGGFGIINVVKRLRLKYNNQIRFFYIPKDQGTECVIKISKVFINLWRQGEDG</sequence>
<keyword evidence="10" id="KW-0902">Two-component regulatory system</keyword>
<dbReference type="Gene3D" id="6.10.340.10">
    <property type="match status" value="1"/>
</dbReference>
<evidence type="ECO:0000256" key="1">
    <source>
        <dbReference type="ARBA" id="ARBA00004651"/>
    </source>
</evidence>
<evidence type="ECO:0000256" key="4">
    <source>
        <dbReference type="ARBA" id="ARBA00022679"/>
    </source>
</evidence>
<evidence type="ECO:0000256" key="5">
    <source>
        <dbReference type="ARBA" id="ARBA00022692"/>
    </source>
</evidence>
<dbReference type="GO" id="GO:0005886">
    <property type="term" value="C:plasma membrane"/>
    <property type="evidence" value="ECO:0007669"/>
    <property type="project" value="UniProtKB-SubCell"/>
</dbReference>
<dbReference type="Proteomes" id="UP000255036">
    <property type="component" value="Unassembled WGS sequence"/>
</dbReference>
<dbReference type="EMBL" id="QRCT01000049">
    <property type="protein sequence ID" value="RDU22392.1"/>
    <property type="molecule type" value="Genomic_DNA"/>
</dbReference>
<dbReference type="Gene3D" id="3.30.565.10">
    <property type="entry name" value="Histidine kinase-like ATPase, C-terminal domain"/>
    <property type="match status" value="1"/>
</dbReference>
<dbReference type="GO" id="GO:0000155">
    <property type="term" value="F:phosphorelay sensor kinase activity"/>
    <property type="evidence" value="ECO:0007669"/>
    <property type="project" value="InterPro"/>
</dbReference>
<keyword evidence="2" id="KW-1003">Cell membrane</keyword>
<comment type="caution">
    <text evidence="14">The sequence shown here is derived from an EMBL/GenBank/DDBJ whole genome shotgun (WGS) entry which is preliminary data.</text>
</comment>
<name>A0A371AS75_9FIRM</name>
<dbReference type="Pfam" id="PF06580">
    <property type="entry name" value="His_kinase"/>
    <property type="match status" value="1"/>
</dbReference>
<dbReference type="PANTHER" id="PTHR34220:SF11">
    <property type="entry name" value="SENSOR PROTEIN KINASE HPTS"/>
    <property type="match status" value="1"/>
</dbReference>
<keyword evidence="6" id="KW-0547">Nucleotide-binding</keyword>
<evidence type="ECO:0000256" key="10">
    <source>
        <dbReference type="ARBA" id="ARBA00023012"/>
    </source>
</evidence>
<evidence type="ECO:0000313" key="14">
    <source>
        <dbReference type="EMBL" id="RDU22392.1"/>
    </source>
</evidence>
<dbReference type="RefSeq" id="WP_115482802.1">
    <property type="nucleotide sequence ID" value="NZ_QRCT01000049.1"/>
</dbReference>
<dbReference type="InterPro" id="IPR010559">
    <property type="entry name" value="Sig_transdc_His_kin_internal"/>
</dbReference>
<keyword evidence="11 12" id="KW-0472">Membrane</keyword>
<evidence type="ECO:0000256" key="6">
    <source>
        <dbReference type="ARBA" id="ARBA00022741"/>
    </source>
</evidence>
<dbReference type="InterPro" id="IPR050640">
    <property type="entry name" value="Bact_2-comp_sensor_kinase"/>
</dbReference>
<dbReference type="AlphaFoldDB" id="A0A371AS75"/>
<dbReference type="PROSITE" id="PS50885">
    <property type="entry name" value="HAMP"/>
    <property type="match status" value="1"/>
</dbReference>
<evidence type="ECO:0000256" key="2">
    <source>
        <dbReference type="ARBA" id="ARBA00022475"/>
    </source>
</evidence>
<feature type="transmembrane region" description="Helical" evidence="12">
    <location>
        <begin position="20"/>
        <end position="41"/>
    </location>
</feature>
<keyword evidence="7" id="KW-0418">Kinase</keyword>
<reference evidence="14 15" key="1">
    <citation type="submission" date="2018-07" db="EMBL/GenBank/DDBJ databases">
        <title>Anaerosacharophilus polymeroproducens gen. nov. sp. nov., an anaerobic bacterium isolated from salt field.</title>
        <authorList>
            <person name="Kim W."/>
            <person name="Yang S.-H."/>
            <person name="Oh J."/>
            <person name="Lee J.-H."/>
            <person name="Kwon K.K."/>
        </authorList>
    </citation>
    <scope>NUCLEOTIDE SEQUENCE [LARGE SCALE GENOMIC DNA]</scope>
    <source>
        <strain evidence="14 15">MCWD5</strain>
    </source>
</reference>
<keyword evidence="8" id="KW-0067">ATP-binding</keyword>
<comment type="subcellular location">
    <subcellularLocation>
        <location evidence="1">Cell membrane</location>
        <topology evidence="1">Multi-pass membrane protein</topology>
    </subcellularLocation>
</comment>
<evidence type="ECO:0000256" key="11">
    <source>
        <dbReference type="ARBA" id="ARBA00023136"/>
    </source>
</evidence>
<feature type="transmembrane region" description="Helical" evidence="12">
    <location>
        <begin position="291"/>
        <end position="313"/>
    </location>
</feature>
<dbReference type="GO" id="GO:0005524">
    <property type="term" value="F:ATP binding"/>
    <property type="evidence" value="ECO:0007669"/>
    <property type="project" value="UniProtKB-KW"/>
</dbReference>
<keyword evidence="15" id="KW-1185">Reference proteome</keyword>
<evidence type="ECO:0000256" key="12">
    <source>
        <dbReference type="SAM" id="Phobius"/>
    </source>
</evidence>
<dbReference type="InterPro" id="IPR036890">
    <property type="entry name" value="HATPase_C_sf"/>
</dbReference>
<keyword evidence="3" id="KW-0597">Phosphoprotein</keyword>
<proteinExistence type="predicted"/>
<dbReference type="CDD" id="cd06225">
    <property type="entry name" value="HAMP"/>
    <property type="match status" value="1"/>
</dbReference>
<dbReference type="PANTHER" id="PTHR34220">
    <property type="entry name" value="SENSOR HISTIDINE KINASE YPDA"/>
    <property type="match status" value="1"/>
</dbReference>
<evidence type="ECO:0000313" key="15">
    <source>
        <dbReference type="Proteomes" id="UP000255036"/>
    </source>
</evidence>
<keyword evidence="5 12" id="KW-0812">Transmembrane</keyword>
<gene>
    <name evidence="14" type="ORF">DWV06_13945</name>
</gene>
<organism evidence="14 15">
    <name type="scientific">Anaerosacchariphilus polymeriproducens</name>
    <dbReference type="NCBI Taxonomy" id="1812858"/>
    <lineage>
        <taxon>Bacteria</taxon>
        <taxon>Bacillati</taxon>
        <taxon>Bacillota</taxon>
        <taxon>Clostridia</taxon>
        <taxon>Lachnospirales</taxon>
        <taxon>Lachnospiraceae</taxon>
        <taxon>Anaerosacchariphilus</taxon>
    </lineage>
</organism>
<dbReference type="SUPFAM" id="SSF55874">
    <property type="entry name" value="ATPase domain of HSP90 chaperone/DNA topoisomerase II/histidine kinase"/>
    <property type="match status" value="1"/>
</dbReference>
<evidence type="ECO:0000256" key="7">
    <source>
        <dbReference type="ARBA" id="ARBA00022777"/>
    </source>
</evidence>
<evidence type="ECO:0000256" key="3">
    <source>
        <dbReference type="ARBA" id="ARBA00022553"/>
    </source>
</evidence>
<feature type="domain" description="HAMP" evidence="13">
    <location>
        <begin position="315"/>
        <end position="367"/>
    </location>
</feature>
<evidence type="ECO:0000256" key="9">
    <source>
        <dbReference type="ARBA" id="ARBA00022989"/>
    </source>
</evidence>
<keyword evidence="4" id="KW-0808">Transferase</keyword>
<protein>
    <submittedName>
        <fullName evidence="14">HAMP domain-containing protein</fullName>
    </submittedName>
</protein>
<keyword evidence="9 12" id="KW-1133">Transmembrane helix</keyword>
<dbReference type="OrthoDB" id="9809348at2"/>